<dbReference type="EMBL" id="LZDN01000019">
    <property type="protein sequence ID" value="OBX50291.1"/>
    <property type="molecule type" value="Genomic_DNA"/>
</dbReference>
<dbReference type="InterPro" id="IPR052945">
    <property type="entry name" value="Mitotic_Regulator"/>
</dbReference>
<name>A0A1B8PJD2_MORNO</name>
<dbReference type="InterPro" id="IPR006597">
    <property type="entry name" value="Sel1-like"/>
</dbReference>
<dbReference type="PANTHER" id="PTHR43628:SF1">
    <property type="entry name" value="CHITIN SYNTHASE REGULATORY FACTOR 2-RELATED"/>
    <property type="match status" value="1"/>
</dbReference>
<dbReference type="Gene3D" id="1.25.40.10">
    <property type="entry name" value="Tetratricopeptide repeat domain"/>
    <property type="match status" value="1"/>
</dbReference>
<dbReference type="SUPFAM" id="SSF81901">
    <property type="entry name" value="HCP-like"/>
    <property type="match status" value="1"/>
</dbReference>
<dbReference type="PANTHER" id="PTHR43628">
    <property type="entry name" value="ACTIVATOR OF C KINASE PROTEIN 1-RELATED"/>
    <property type="match status" value="1"/>
</dbReference>
<dbReference type="Proteomes" id="UP000092671">
    <property type="component" value="Unassembled WGS sequence"/>
</dbReference>
<evidence type="ECO:0008006" key="3">
    <source>
        <dbReference type="Google" id="ProtNLM"/>
    </source>
</evidence>
<dbReference type="RefSeq" id="WP_066886306.1">
    <property type="nucleotide sequence ID" value="NZ_LZDM01000011.1"/>
</dbReference>
<dbReference type="PROSITE" id="PS51257">
    <property type="entry name" value="PROKAR_LIPOPROTEIN"/>
    <property type="match status" value="1"/>
</dbReference>
<evidence type="ECO:0000313" key="2">
    <source>
        <dbReference type="Proteomes" id="UP000092671"/>
    </source>
</evidence>
<comment type="caution">
    <text evidence="1">The sequence shown here is derived from an EMBL/GenBank/DDBJ whole genome shotgun (WGS) entry which is preliminary data.</text>
</comment>
<dbReference type="OrthoDB" id="9792653at2"/>
<protein>
    <recommendedName>
        <fullName evidence="3">Sel1 repeat family protein</fullName>
    </recommendedName>
</protein>
<sequence length="183" mass="20663">MKKPIALFLIATLFGLVGCGDDKKSEEMEFREAEKLLFVDNNCTKAIPAIEKMAHQNKNSGLTLQGLMYERGLCQEIDIEKAIQSYEKATNDNYAPAMNALAGLYLSQNYKNLSGDYAVDKAIELLKKSIDKNQNSHAMLLMGKIYYDDTYQHKDIEKAKFWLNKAHENGDSNAKVLLDRISS</sequence>
<dbReference type="AlphaFoldDB" id="A0A1B8PJD2"/>
<gene>
    <name evidence="1" type="ORF">A9Z60_09910</name>
</gene>
<accession>A0A1B8PJD2</accession>
<organism evidence="1 2">
    <name type="scientific">Moraxella nonliquefaciens</name>
    <dbReference type="NCBI Taxonomy" id="478"/>
    <lineage>
        <taxon>Bacteria</taxon>
        <taxon>Pseudomonadati</taxon>
        <taxon>Pseudomonadota</taxon>
        <taxon>Gammaproteobacteria</taxon>
        <taxon>Moraxellales</taxon>
        <taxon>Moraxellaceae</taxon>
        <taxon>Moraxella</taxon>
    </lineage>
</organism>
<evidence type="ECO:0000313" key="1">
    <source>
        <dbReference type="EMBL" id="OBX50291.1"/>
    </source>
</evidence>
<reference evidence="1 2" key="1">
    <citation type="submission" date="2016-06" db="EMBL/GenBank/DDBJ databases">
        <title>Draft genome of Moraxella nonliquefaciens CCUG 60284.</title>
        <authorList>
            <person name="Salva-Serra F."/>
            <person name="Engstrom-Jakobsson H."/>
            <person name="Thorell K."/>
            <person name="Gonzales-Siles L."/>
            <person name="Karlsson R."/>
            <person name="Boulund F."/>
            <person name="Engstrand L."/>
            <person name="Kristiansson E."/>
            <person name="Moore E."/>
        </authorList>
    </citation>
    <scope>NUCLEOTIDE SEQUENCE [LARGE SCALE GENOMIC DNA]</scope>
    <source>
        <strain evidence="1 2">CCUG 60284</strain>
    </source>
</reference>
<dbReference type="InterPro" id="IPR011990">
    <property type="entry name" value="TPR-like_helical_dom_sf"/>
</dbReference>
<proteinExistence type="predicted"/>
<dbReference type="Pfam" id="PF08238">
    <property type="entry name" value="Sel1"/>
    <property type="match status" value="3"/>
</dbReference>
<dbReference type="SMART" id="SM00671">
    <property type="entry name" value="SEL1"/>
    <property type="match status" value="3"/>
</dbReference>